<evidence type="ECO:0000313" key="2">
    <source>
        <dbReference type="Proteomes" id="UP000652219"/>
    </source>
</evidence>
<comment type="caution">
    <text evidence="1">The sequence shown here is derived from an EMBL/GenBank/DDBJ whole genome shotgun (WGS) entry which is preliminary data.</text>
</comment>
<dbReference type="Proteomes" id="UP000652219">
    <property type="component" value="Unassembled WGS sequence"/>
</dbReference>
<keyword evidence="2" id="KW-1185">Reference proteome</keyword>
<reference evidence="1 2" key="1">
    <citation type="journal article" date="2020" name="Phytopathology">
        <title>Genome Sequence Resources of Colletotrichum truncatum, C. plurivorum, C. musicola, and C. sojae: Four Species Pathogenic to Soybean (Glycine max).</title>
        <authorList>
            <person name="Rogerio F."/>
            <person name="Boufleur T.R."/>
            <person name="Ciampi-Guillardi M."/>
            <person name="Sukno S.A."/>
            <person name="Thon M.R."/>
            <person name="Massola Junior N.S."/>
            <person name="Baroncelli R."/>
        </authorList>
    </citation>
    <scope>NUCLEOTIDE SEQUENCE [LARGE SCALE GENOMIC DNA]</scope>
    <source>
        <strain evidence="1 2">LFN0009</strain>
    </source>
</reference>
<name>A0A8H6IKX2_9PEZI</name>
<gene>
    <name evidence="1" type="ORF">CSOJ01_15997</name>
</gene>
<dbReference type="EMBL" id="WIGN01000901">
    <property type="protein sequence ID" value="KAF6782475.1"/>
    <property type="molecule type" value="Genomic_DNA"/>
</dbReference>
<accession>A0A8H6IKX2</accession>
<sequence length="201" mass="23783">MPLAVVCASALTSHLCRITDSSAAVLRQGIRLGKNPQKYAWVNFDIDTIYLPQHDLGELYAECPKVRRLFILGINSETFFYNYGGYLRDMKQLETVTILYKESPRDIDEEWWRVWDSIMESWYFTDDPVAFYAQILYPECSPYEINSGNYLKVERDFQRKLLADHPDWYLPDYQISDDSDEDYSAPGRFRRGYRRRVTRPV</sequence>
<dbReference type="AlphaFoldDB" id="A0A8H6IKX2"/>
<evidence type="ECO:0000313" key="1">
    <source>
        <dbReference type="EMBL" id="KAF6782475.1"/>
    </source>
</evidence>
<organism evidence="1 2">
    <name type="scientific">Colletotrichum sojae</name>
    <dbReference type="NCBI Taxonomy" id="2175907"/>
    <lineage>
        <taxon>Eukaryota</taxon>
        <taxon>Fungi</taxon>
        <taxon>Dikarya</taxon>
        <taxon>Ascomycota</taxon>
        <taxon>Pezizomycotina</taxon>
        <taxon>Sordariomycetes</taxon>
        <taxon>Hypocreomycetidae</taxon>
        <taxon>Glomerellales</taxon>
        <taxon>Glomerellaceae</taxon>
        <taxon>Colletotrichum</taxon>
        <taxon>Colletotrichum orchidearum species complex</taxon>
    </lineage>
</organism>
<proteinExistence type="predicted"/>
<protein>
    <submittedName>
        <fullName evidence="1">Uncharacterized protein</fullName>
    </submittedName>
</protein>